<evidence type="ECO:0000313" key="3">
    <source>
        <dbReference type="EMBL" id="MCH93448.1"/>
    </source>
</evidence>
<sequence length="52" mass="5893">LRSSLWLQFKPHQIAAGAAYLAAKFLNMDLAAYQNIWQEFQATPSILQAIDK</sequence>
<dbReference type="InterPro" id="IPR036915">
    <property type="entry name" value="Cyclin-like_sf"/>
</dbReference>
<evidence type="ECO:0000256" key="1">
    <source>
        <dbReference type="ARBA" id="ARBA00022618"/>
    </source>
</evidence>
<dbReference type="GO" id="GO:0051301">
    <property type="term" value="P:cell division"/>
    <property type="evidence" value="ECO:0007669"/>
    <property type="project" value="UniProtKB-KW"/>
</dbReference>
<keyword evidence="1" id="KW-0132">Cell division</keyword>
<dbReference type="Proteomes" id="UP000265520">
    <property type="component" value="Unassembled WGS sequence"/>
</dbReference>
<feature type="non-terminal residue" evidence="3">
    <location>
        <position position="1"/>
    </location>
</feature>
<dbReference type="AlphaFoldDB" id="A0A392N3A5"/>
<organism evidence="3 4">
    <name type="scientific">Trifolium medium</name>
    <dbReference type="NCBI Taxonomy" id="97028"/>
    <lineage>
        <taxon>Eukaryota</taxon>
        <taxon>Viridiplantae</taxon>
        <taxon>Streptophyta</taxon>
        <taxon>Embryophyta</taxon>
        <taxon>Tracheophyta</taxon>
        <taxon>Spermatophyta</taxon>
        <taxon>Magnoliopsida</taxon>
        <taxon>eudicotyledons</taxon>
        <taxon>Gunneridae</taxon>
        <taxon>Pentapetalae</taxon>
        <taxon>rosids</taxon>
        <taxon>fabids</taxon>
        <taxon>Fabales</taxon>
        <taxon>Fabaceae</taxon>
        <taxon>Papilionoideae</taxon>
        <taxon>50 kb inversion clade</taxon>
        <taxon>NPAAA clade</taxon>
        <taxon>Hologalegina</taxon>
        <taxon>IRL clade</taxon>
        <taxon>Trifolieae</taxon>
        <taxon>Trifolium</taxon>
    </lineage>
</organism>
<protein>
    <submittedName>
        <fullName evidence="3">Cyclin-T1-4-like</fullName>
    </submittedName>
</protein>
<dbReference type="EMBL" id="LXQA010024954">
    <property type="protein sequence ID" value="MCH93448.1"/>
    <property type="molecule type" value="Genomic_DNA"/>
</dbReference>
<keyword evidence="2" id="KW-0131">Cell cycle</keyword>
<accession>A0A392N3A5</accession>
<keyword evidence="4" id="KW-1185">Reference proteome</keyword>
<dbReference type="GO" id="GO:0016538">
    <property type="term" value="F:cyclin-dependent protein serine/threonine kinase regulator activity"/>
    <property type="evidence" value="ECO:0007669"/>
    <property type="project" value="InterPro"/>
</dbReference>
<comment type="caution">
    <text evidence="3">The sequence shown here is derived from an EMBL/GenBank/DDBJ whole genome shotgun (WGS) entry which is preliminary data.</text>
</comment>
<dbReference type="InterPro" id="IPR043198">
    <property type="entry name" value="Cyclin/Ssn8"/>
</dbReference>
<dbReference type="Gene3D" id="1.10.472.10">
    <property type="entry name" value="Cyclin-like"/>
    <property type="match status" value="1"/>
</dbReference>
<name>A0A392N3A5_9FABA</name>
<evidence type="ECO:0000256" key="2">
    <source>
        <dbReference type="ARBA" id="ARBA00023306"/>
    </source>
</evidence>
<dbReference type="PANTHER" id="PTHR10026">
    <property type="entry name" value="CYCLIN"/>
    <property type="match status" value="1"/>
</dbReference>
<proteinExistence type="predicted"/>
<reference evidence="3 4" key="1">
    <citation type="journal article" date="2018" name="Front. Plant Sci.">
        <title>Red Clover (Trifolium pratense) and Zigzag Clover (T. medium) - A Picture of Genomic Similarities and Differences.</title>
        <authorList>
            <person name="Dluhosova J."/>
            <person name="Istvanek J."/>
            <person name="Nedelnik J."/>
            <person name="Repkova J."/>
        </authorList>
    </citation>
    <scope>NUCLEOTIDE SEQUENCE [LARGE SCALE GENOMIC DNA]</scope>
    <source>
        <strain evidence="4">cv. 10/8</strain>
        <tissue evidence="3">Leaf</tissue>
    </source>
</reference>
<dbReference type="SUPFAM" id="SSF47954">
    <property type="entry name" value="Cyclin-like"/>
    <property type="match status" value="1"/>
</dbReference>
<dbReference type="GO" id="GO:0006357">
    <property type="term" value="P:regulation of transcription by RNA polymerase II"/>
    <property type="evidence" value="ECO:0007669"/>
    <property type="project" value="InterPro"/>
</dbReference>
<evidence type="ECO:0000313" key="4">
    <source>
        <dbReference type="Proteomes" id="UP000265520"/>
    </source>
</evidence>